<evidence type="ECO:0000313" key="2">
    <source>
        <dbReference type="EMBL" id="SVB42066.1"/>
    </source>
</evidence>
<protein>
    <submittedName>
        <fullName evidence="2">Uncharacterized protein</fullName>
    </submittedName>
</protein>
<proteinExistence type="predicted"/>
<sequence length="162" mass="18315">MSVDSLDVSLGDSLENNTDEKKHEQNDEQTIISNSITKLYSSARHIIKEFVEDGLISGSTNIPQLVWYNLLSSLCSMVRRFDSIKNDEKLKELVVFETVRMIIEKDIPISKKEKKDVLDIFDKIAPSIIDVLIPGRRQPGQPLSLSEKIMNKICKFCGCGTL</sequence>
<accession>A0A382DU90</accession>
<name>A0A382DU90_9ZZZZ</name>
<gene>
    <name evidence="2" type="ORF">METZ01_LOCUS194920</name>
</gene>
<feature type="region of interest" description="Disordered" evidence="1">
    <location>
        <begin position="1"/>
        <end position="28"/>
    </location>
</feature>
<organism evidence="2">
    <name type="scientific">marine metagenome</name>
    <dbReference type="NCBI Taxonomy" id="408172"/>
    <lineage>
        <taxon>unclassified sequences</taxon>
        <taxon>metagenomes</taxon>
        <taxon>ecological metagenomes</taxon>
    </lineage>
</organism>
<feature type="compositionally biased region" description="Low complexity" evidence="1">
    <location>
        <begin position="1"/>
        <end position="14"/>
    </location>
</feature>
<reference evidence="2" key="1">
    <citation type="submission" date="2018-05" db="EMBL/GenBank/DDBJ databases">
        <authorList>
            <person name="Lanie J.A."/>
            <person name="Ng W.-L."/>
            <person name="Kazmierczak K.M."/>
            <person name="Andrzejewski T.M."/>
            <person name="Davidsen T.M."/>
            <person name="Wayne K.J."/>
            <person name="Tettelin H."/>
            <person name="Glass J.I."/>
            <person name="Rusch D."/>
            <person name="Podicherti R."/>
            <person name="Tsui H.-C.T."/>
            <person name="Winkler M.E."/>
        </authorList>
    </citation>
    <scope>NUCLEOTIDE SEQUENCE</scope>
</reference>
<evidence type="ECO:0000256" key="1">
    <source>
        <dbReference type="SAM" id="MobiDB-lite"/>
    </source>
</evidence>
<dbReference type="AlphaFoldDB" id="A0A382DU90"/>
<dbReference type="EMBL" id="UINC01041168">
    <property type="protein sequence ID" value="SVB42066.1"/>
    <property type="molecule type" value="Genomic_DNA"/>
</dbReference>